<feature type="domain" description="UDP-N-acetylglucosamine 2-epimerase" evidence="1">
    <location>
        <begin position="2"/>
        <end position="204"/>
    </location>
</feature>
<gene>
    <name evidence="2" type="ORF">S01H4_33457</name>
</gene>
<evidence type="ECO:0000313" key="2">
    <source>
        <dbReference type="EMBL" id="GAG79766.1"/>
    </source>
</evidence>
<protein>
    <recommendedName>
        <fullName evidence="1">UDP-N-acetylglucosamine 2-epimerase domain-containing protein</fullName>
    </recommendedName>
</protein>
<proteinExistence type="predicted"/>
<evidence type="ECO:0000259" key="1">
    <source>
        <dbReference type="Pfam" id="PF02350"/>
    </source>
</evidence>
<dbReference type="InterPro" id="IPR029767">
    <property type="entry name" value="WecB-like"/>
</dbReference>
<feature type="non-terminal residue" evidence="2">
    <location>
        <position position="204"/>
    </location>
</feature>
<dbReference type="PANTHER" id="PTHR43174:SF1">
    <property type="entry name" value="UDP-N-ACETYLGLUCOSAMINE 2-EPIMERASE"/>
    <property type="match status" value="1"/>
</dbReference>
<dbReference type="AlphaFoldDB" id="X1C5V0"/>
<comment type="caution">
    <text evidence="2">The sequence shown here is derived from an EMBL/GenBank/DDBJ whole genome shotgun (WGS) entry which is preliminary data.</text>
</comment>
<dbReference type="SUPFAM" id="SSF53756">
    <property type="entry name" value="UDP-Glycosyltransferase/glycogen phosphorylase"/>
    <property type="match status" value="1"/>
</dbReference>
<dbReference type="PANTHER" id="PTHR43174">
    <property type="entry name" value="UDP-N-ACETYLGLUCOSAMINE 2-EPIMERASE"/>
    <property type="match status" value="1"/>
</dbReference>
<sequence length="204" mass="23384">MPSLVIVVGDVNSTIACALTARKLGIKVAHIEAGLRSYDRSMPEEINRILTDQISDFLFVTEKSGMDNLRREGISPEKIHFVGNIMIDILKVNLERAKSLEHYKKINLKKESYALITIHRPSNVDYKEEFEKVIKIINYLQEKIKCVFPIHPRTKKNLKNFDLEESVKKENIILTEPIGYLEFLNLMQNSKLILTDSGGIQEEA</sequence>
<dbReference type="Pfam" id="PF02350">
    <property type="entry name" value="Epimerase_2"/>
    <property type="match status" value="1"/>
</dbReference>
<dbReference type="EMBL" id="BART01017611">
    <property type="protein sequence ID" value="GAG79766.1"/>
    <property type="molecule type" value="Genomic_DNA"/>
</dbReference>
<reference evidence="2" key="1">
    <citation type="journal article" date="2014" name="Front. Microbiol.">
        <title>High frequency of phylogenetically diverse reductive dehalogenase-homologous genes in deep subseafloor sedimentary metagenomes.</title>
        <authorList>
            <person name="Kawai M."/>
            <person name="Futagami T."/>
            <person name="Toyoda A."/>
            <person name="Takaki Y."/>
            <person name="Nishi S."/>
            <person name="Hori S."/>
            <person name="Arai W."/>
            <person name="Tsubouchi T."/>
            <person name="Morono Y."/>
            <person name="Uchiyama I."/>
            <person name="Ito T."/>
            <person name="Fujiyama A."/>
            <person name="Inagaki F."/>
            <person name="Takami H."/>
        </authorList>
    </citation>
    <scope>NUCLEOTIDE SEQUENCE</scope>
    <source>
        <strain evidence="2">Expedition CK06-06</strain>
    </source>
</reference>
<name>X1C5V0_9ZZZZ</name>
<accession>X1C5V0</accession>
<organism evidence="2">
    <name type="scientific">marine sediment metagenome</name>
    <dbReference type="NCBI Taxonomy" id="412755"/>
    <lineage>
        <taxon>unclassified sequences</taxon>
        <taxon>metagenomes</taxon>
        <taxon>ecological metagenomes</taxon>
    </lineage>
</organism>
<dbReference type="Gene3D" id="3.40.50.2000">
    <property type="entry name" value="Glycogen Phosphorylase B"/>
    <property type="match status" value="2"/>
</dbReference>
<dbReference type="InterPro" id="IPR003331">
    <property type="entry name" value="UDP_GlcNAc_Epimerase_2_dom"/>
</dbReference>